<evidence type="ECO:0000256" key="5">
    <source>
        <dbReference type="SAM" id="Coils"/>
    </source>
</evidence>
<dbReference type="PROSITE" id="PS00687">
    <property type="entry name" value="ALDEHYDE_DEHYDR_GLU"/>
    <property type="match status" value="1"/>
</dbReference>
<feature type="compositionally biased region" description="Low complexity" evidence="6">
    <location>
        <begin position="177"/>
        <end position="193"/>
    </location>
</feature>
<evidence type="ECO:0000256" key="6">
    <source>
        <dbReference type="SAM" id="MobiDB-lite"/>
    </source>
</evidence>
<dbReference type="InterPro" id="IPR015590">
    <property type="entry name" value="Aldehyde_DH_dom"/>
</dbReference>
<dbReference type="PROSITE" id="PS00070">
    <property type="entry name" value="ALDEHYDE_DEHYDR_CYS"/>
    <property type="match status" value="1"/>
</dbReference>
<dbReference type="Gene3D" id="3.40.309.10">
    <property type="entry name" value="Aldehyde Dehydrogenase, Chain A, domain 2"/>
    <property type="match status" value="1"/>
</dbReference>
<evidence type="ECO:0000256" key="1">
    <source>
        <dbReference type="ARBA" id="ARBA00009986"/>
    </source>
</evidence>
<dbReference type="Pfam" id="PF00171">
    <property type="entry name" value="Aldedh"/>
    <property type="match status" value="1"/>
</dbReference>
<feature type="active site" evidence="3">
    <location>
        <position position="583"/>
    </location>
</feature>
<accession>R9AI43</accession>
<feature type="domain" description="Aldehyde dehydrogenase" evidence="7">
    <location>
        <begin position="347"/>
        <end position="772"/>
    </location>
</feature>
<proteinExistence type="inferred from homology"/>
<dbReference type="EMBL" id="KE007229">
    <property type="protein sequence ID" value="EOR01770.1"/>
    <property type="molecule type" value="Genomic_DNA"/>
</dbReference>
<keyword evidence="10" id="KW-1185">Reference proteome</keyword>
<dbReference type="SUPFAM" id="SSF144284">
    <property type="entry name" value="Sec2 N-terminal region"/>
    <property type="match status" value="1"/>
</dbReference>
<dbReference type="InterPro" id="IPR016160">
    <property type="entry name" value="Ald_DH_CS_CYS"/>
</dbReference>
<dbReference type="InterPro" id="IPR016161">
    <property type="entry name" value="Ald_DH/histidinol_DH"/>
</dbReference>
<dbReference type="OrthoDB" id="310895at2759"/>
<feature type="coiled-coil region" evidence="5">
    <location>
        <begin position="86"/>
        <end position="156"/>
    </location>
</feature>
<dbReference type="InterPro" id="IPR016163">
    <property type="entry name" value="Ald_DH_C"/>
</dbReference>
<comment type="similarity">
    <text evidence="1 4">Belongs to the aldehyde dehydrogenase family.</text>
</comment>
<dbReference type="InterPro" id="IPR016162">
    <property type="entry name" value="Ald_DH_N"/>
</dbReference>
<evidence type="ECO:0000313" key="10">
    <source>
        <dbReference type="Proteomes" id="UP000014064"/>
    </source>
</evidence>
<dbReference type="Proteomes" id="UP000014064">
    <property type="component" value="Unassembled WGS sequence"/>
</dbReference>
<gene>
    <name evidence="9" type="ORF">J056_004006</name>
</gene>
<dbReference type="RefSeq" id="XP_009267490.1">
    <property type="nucleotide sequence ID" value="XM_009269215.1"/>
</dbReference>
<feature type="coiled-coil region" evidence="5">
    <location>
        <begin position="11"/>
        <end position="45"/>
    </location>
</feature>
<sequence length="773" mass="85187">MSGDVDKGVDRKGIEDEIKHLTNELNESKDNNSQLSDDLKVARSNLTLSEANFEMLEQVIHNGTRFAGSNSSTSSDSIQLNILDQLKKLKSQNVILSQEKSQLEEEFESLSQALFEEANNMVAEARKSKSQIENYNNNLVEENKSLKSIIKSLQSDQSKRTSLSLPMTIPPPPKPPNISSSSSTTSIQTRSSLKNINLKDDDFDDDLQQSAPIVRPSSEKKPINSIPIPNQSPPTSRLNRVRQSWFSKFNKANKVDDPFDLNEGYGALMSLNVDGEEDNDDKEVLMDNLSNQDDKAAHLPKSPSFPTLSPSNQANANWVGKTIDKPSLISHKSDPSLFPQGADRLGDHITCYDPSTAQFIDLIKSDNASDINAKISLAKSCQNSWSASSWSRRFNVLNTLLDWLTRDIDNLVDVACRDTGKTKIDAAFGEILTTAEKIKWSLKNAKSILSPQSRPTNLLLAHKSSKIYYEPLGLTLASVSWNYPAHNSLSPIISSLVTGNACIVKASEFVAWSSNWFVGAVKEALRVNGEDPNLVQLVVCYPDIVETLTTSRDIDHITFIGSELVGKKVASAASVNLKPCCIELGGKDAAVILKSTDLHFFESTFLRATFQAAGQNCIGIERFIVHNDIYDQFVSRMHDRIKDLRLGTSSGSNTCVDVGAMISNTRFQQLEGLINDAVKLGAKVLHGGKRYTHPEYPNGHYFEPTLLVDVTSEMEIFHQELFAPVMTVIKASSTKDAIHLANNTRFGLGGAVFGNDQAECSLVAHNMKCGMVR</sequence>
<evidence type="ECO:0000256" key="3">
    <source>
        <dbReference type="PROSITE-ProRule" id="PRU10007"/>
    </source>
</evidence>
<name>R9AI43_WALI9</name>
<dbReference type="Pfam" id="PF06428">
    <property type="entry name" value="Sec2p"/>
    <property type="match status" value="1"/>
</dbReference>
<dbReference type="KEGG" id="wic:J056_004006"/>
<keyword evidence="2 4" id="KW-0560">Oxidoreductase</keyword>
<feature type="region of interest" description="Disordered" evidence="6">
    <location>
        <begin position="157"/>
        <end position="239"/>
    </location>
</feature>
<dbReference type="PANTHER" id="PTHR11699">
    <property type="entry name" value="ALDEHYDE DEHYDROGENASE-RELATED"/>
    <property type="match status" value="1"/>
</dbReference>
<evidence type="ECO:0000256" key="4">
    <source>
        <dbReference type="RuleBase" id="RU003345"/>
    </source>
</evidence>
<evidence type="ECO:0000259" key="8">
    <source>
        <dbReference type="Pfam" id="PF06428"/>
    </source>
</evidence>
<feature type="region of interest" description="Disordered" evidence="6">
    <location>
        <begin position="294"/>
        <end position="313"/>
    </location>
</feature>
<dbReference type="STRING" id="1299270.R9AI43"/>
<dbReference type="InterPro" id="IPR029510">
    <property type="entry name" value="Ald_DH_CS_GLU"/>
</dbReference>
<dbReference type="GeneID" id="20376958"/>
<protein>
    <submittedName>
        <fullName evidence="9">Putative aldehyde dehydrogenase-like protein C21C3</fullName>
    </submittedName>
</protein>
<dbReference type="InterPro" id="IPR009449">
    <property type="entry name" value="Sec2_N"/>
</dbReference>
<evidence type="ECO:0000256" key="2">
    <source>
        <dbReference type="ARBA" id="ARBA00023002"/>
    </source>
</evidence>
<dbReference type="HOGENOM" id="CLU_361773_0_0_1"/>
<dbReference type="FunFam" id="3.40.309.10:FF:000024">
    <property type="entry name" value="Betaine aldehyde dehydrogenase"/>
    <property type="match status" value="1"/>
</dbReference>
<dbReference type="SUPFAM" id="SSF53720">
    <property type="entry name" value="ALDH-like"/>
    <property type="match status" value="1"/>
</dbReference>
<keyword evidence="5" id="KW-0175">Coiled coil</keyword>
<feature type="domain" description="GDP/GTP exchange factor Sec2 N-terminal" evidence="8">
    <location>
        <begin position="33"/>
        <end position="155"/>
    </location>
</feature>
<dbReference type="AlphaFoldDB" id="R9AI43"/>
<evidence type="ECO:0000313" key="9">
    <source>
        <dbReference type="EMBL" id="EOR01770.1"/>
    </source>
</evidence>
<feature type="compositionally biased region" description="Low complexity" evidence="6">
    <location>
        <begin position="223"/>
        <end position="236"/>
    </location>
</feature>
<reference evidence="10" key="1">
    <citation type="journal article" date="2013" name="BMC Genomics">
        <title>Genome and transcriptome sequencing of the halophilic fungus Wallemia ichthyophaga: haloadaptations present and absent.</title>
        <authorList>
            <person name="Zajc J."/>
            <person name="Liu Y."/>
            <person name="Dai W."/>
            <person name="Yang Z."/>
            <person name="Hu J."/>
            <person name="Gostincar C."/>
            <person name="Gunde-Cimerman N."/>
        </authorList>
    </citation>
    <scope>NUCLEOTIDE SEQUENCE [LARGE SCALE GENOMIC DNA]</scope>
    <source>
        <strain evidence="10">EXF-994 / CBS 113033</strain>
    </source>
</reference>
<dbReference type="GO" id="GO:0016620">
    <property type="term" value="F:oxidoreductase activity, acting on the aldehyde or oxo group of donors, NAD or NADP as acceptor"/>
    <property type="evidence" value="ECO:0007669"/>
    <property type="project" value="InterPro"/>
</dbReference>
<evidence type="ECO:0000259" key="7">
    <source>
        <dbReference type="Pfam" id="PF00171"/>
    </source>
</evidence>
<feature type="compositionally biased region" description="Polar residues" evidence="6">
    <location>
        <begin position="304"/>
        <end position="313"/>
    </location>
</feature>
<organism evidence="9 10">
    <name type="scientific">Wallemia ichthyophaga (strain EXF-994 / CBS 113033)</name>
    <dbReference type="NCBI Taxonomy" id="1299270"/>
    <lineage>
        <taxon>Eukaryota</taxon>
        <taxon>Fungi</taxon>
        <taxon>Dikarya</taxon>
        <taxon>Basidiomycota</taxon>
        <taxon>Wallemiomycotina</taxon>
        <taxon>Wallemiomycetes</taxon>
        <taxon>Wallemiales</taxon>
        <taxon>Wallemiaceae</taxon>
        <taxon>Wallemia</taxon>
    </lineage>
</organism>
<dbReference type="Gene3D" id="6.10.140.910">
    <property type="match status" value="1"/>
</dbReference>
<dbReference type="eggNOG" id="KOG2454">
    <property type="taxonomic scope" value="Eukaryota"/>
</dbReference>
<dbReference type="Gene3D" id="3.40.605.10">
    <property type="entry name" value="Aldehyde Dehydrogenase, Chain A, domain 1"/>
    <property type="match status" value="1"/>
</dbReference>